<reference evidence="1 2" key="1">
    <citation type="submission" date="2017-02" db="EMBL/GenBank/DDBJ databases">
        <title>The new phylogeny of genus Mycobacterium.</title>
        <authorList>
            <person name="Tortoli E."/>
            <person name="Trovato A."/>
            <person name="Cirillo D.M."/>
        </authorList>
    </citation>
    <scope>NUCLEOTIDE SEQUENCE [LARGE SCALE GENOMIC DNA]</scope>
    <source>
        <strain evidence="1 2">IP1130001</strain>
    </source>
</reference>
<evidence type="ECO:0000313" key="1">
    <source>
        <dbReference type="EMBL" id="ORA79094.1"/>
    </source>
</evidence>
<organism evidence="1 2">
    <name type="scientific">Mycobacterium malmoense</name>
    <dbReference type="NCBI Taxonomy" id="1780"/>
    <lineage>
        <taxon>Bacteria</taxon>
        <taxon>Bacillati</taxon>
        <taxon>Actinomycetota</taxon>
        <taxon>Actinomycetes</taxon>
        <taxon>Mycobacteriales</taxon>
        <taxon>Mycobacteriaceae</taxon>
        <taxon>Mycobacterium</taxon>
    </lineage>
</organism>
<comment type="caution">
    <text evidence="1">The sequence shown here is derived from an EMBL/GenBank/DDBJ whole genome shotgun (WGS) entry which is preliminary data.</text>
</comment>
<dbReference type="EMBL" id="MVHV01000024">
    <property type="protein sequence ID" value="ORA79094.1"/>
    <property type="molecule type" value="Genomic_DNA"/>
</dbReference>
<protein>
    <recommendedName>
        <fullName evidence="3">PE-PGRS family protein</fullName>
    </recommendedName>
</protein>
<gene>
    <name evidence="1" type="ORF">BST29_19770</name>
</gene>
<name>A0ABX3SMV8_MYCMA</name>
<sequence>MRLANVDGFTDLFSGVEGDLASLAGGVAAAGVPANLLAAGAFPGWPSWLDVFTTAGNNVETLANNWLAEPFPVLQQLITNQIGYGQTVATSVQSAATSFLNFVTGSGASDLPALFANAIQAINGGNIEGATSIFQEIVVTLMLDPLEQLYPAIQIPATMSQNFADVVSALTGPATLLPVFEASLGPWLSATTDLGDVLQYVDGFWHAGQPLEALTALVNGPALVANGFLNGVTLQFPPGEPPGLLSEAGPIGTLLITLPQQIAQALGDGPQSLAAAAGLAGPSIAGDLGGLAVSLDLTGLLHGLDPSILTDLAGILPSVLPEAASTLSTNLGTLAFDLLALL</sequence>
<evidence type="ECO:0000313" key="2">
    <source>
        <dbReference type="Proteomes" id="UP000243140"/>
    </source>
</evidence>
<proteinExistence type="predicted"/>
<accession>A0ABX3SMV8</accession>
<evidence type="ECO:0008006" key="3">
    <source>
        <dbReference type="Google" id="ProtNLM"/>
    </source>
</evidence>
<dbReference type="Proteomes" id="UP000243140">
    <property type="component" value="Unassembled WGS sequence"/>
</dbReference>
<keyword evidence="2" id="KW-1185">Reference proteome</keyword>